<accession>A0A0D0UC89</accession>
<gene>
    <name evidence="4" type="ORF">I312_04908</name>
</gene>
<keyword evidence="2" id="KW-0732">Signal</keyword>
<dbReference type="Gene3D" id="2.60.40.1180">
    <property type="entry name" value="Golgi alpha-mannosidase II"/>
    <property type="match status" value="1"/>
</dbReference>
<dbReference type="SUPFAM" id="SSF51445">
    <property type="entry name" value="(Trans)glycosidases"/>
    <property type="match status" value="1"/>
</dbReference>
<evidence type="ECO:0000313" key="4">
    <source>
        <dbReference type="EMBL" id="KIR45938.1"/>
    </source>
</evidence>
<dbReference type="Pfam" id="PF16862">
    <property type="entry name" value="Glyco_hydro_79C"/>
    <property type="match status" value="1"/>
</dbReference>
<dbReference type="EMBL" id="KN847986">
    <property type="protein sequence ID" value="KIR45938.1"/>
    <property type="molecule type" value="Genomic_DNA"/>
</dbReference>
<feature type="domain" description="Beta-glucuronidase C-terminal" evidence="3">
    <location>
        <begin position="482"/>
        <end position="582"/>
    </location>
</feature>
<dbReference type="InterPro" id="IPR031728">
    <property type="entry name" value="GlcAase_C"/>
</dbReference>
<dbReference type="InterPro" id="IPR017853">
    <property type="entry name" value="GH"/>
</dbReference>
<protein>
    <submittedName>
        <fullName evidence="4">Unplaced genomic scaffold supercont1.14, whole genome shotgun sequence</fullName>
    </submittedName>
</protein>
<feature type="signal peptide" evidence="2">
    <location>
        <begin position="1"/>
        <end position="28"/>
    </location>
</feature>
<sequence length="665" mass="70120">MTLLPQMPIPFGLVLVSVLSVFSHTVFAGTMTLYTDTTPTTTSSLAPDETYTGLAAYDPTRLTPPSPPSPAVTSLSLSIPSDGVGVASQGLSLSIPHKGNFLGFSIELSVATSLLGSSSSNLKVPFLNFMANIQNRAGAGPIIRVGGNSQEGSTIFVDGLEGGVAMEKIKVSSGVTDTPLINYSPELFYIMSNITSLVGAEWYFGLAFNESDVDAPTGNIPIAAHWAQEILGDSLLGLSVGNEPDLYVGHNHRSAGWSVSNFVTEYDDVLNSIVSNGSLLNNNAFLGPSLCCNVAGFEFSDVINAGWLDQNVDRLSAVTVQHYPTNNCKVNGNVIAAQDIFSDFLNHTSAQALVGDYLADSVMVQNAGKELVMLETNTASCGGFAGLSDSFGAALWLTDFALQMAYANFSAALMHVGGQNVYYNPFTPPPSNLSSTRQWTPGSVYYSAVVIAEAFGKSNNSKIVDLTPSPENDANYIYHPVYAIYENDVVARMVLFNFIDDSTGGSDLHVTINIQNQSPTQVQVRYFRADSVSEQYDIYWANQTLGHSFASDGRLYGGLETITITCDGGACIVPVPAPSVALVYLTDAALEESSVSEDVITTYPTTVLGFGSATVDVGSLSTSNGKEGSGQGSTSKGGATSSAGRKMEWMGGLLGLGLLLGAINI</sequence>
<evidence type="ECO:0000256" key="1">
    <source>
        <dbReference type="SAM" id="MobiDB-lite"/>
    </source>
</evidence>
<dbReference type="AlphaFoldDB" id="A0A0D0UC89"/>
<name>A0A0D0UC89_CRYGA</name>
<dbReference type="InterPro" id="IPR013780">
    <property type="entry name" value="Glyco_hydro_b"/>
</dbReference>
<evidence type="ECO:0000256" key="2">
    <source>
        <dbReference type="SAM" id="SignalP"/>
    </source>
</evidence>
<dbReference type="Gene3D" id="3.20.20.80">
    <property type="entry name" value="Glycosidases"/>
    <property type="match status" value="1"/>
</dbReference>
<proteinExistence type="predicted"/>
<feature type="compositionally biased region" description="Low complexity" evidence="1">
    <location>
        <begin position="632"/>
        <end position="643"/>
    </location>
</feature>
<dbReference type="PANTHER" id="PTHR36183:SF2">
    <property type="entry name" value="BETA-GLUCURONIDASE C-TERMINAL DOMAIN-CONTAINING PROTEIN"/>
    <property type="match status" value="1"/>
</dbReference>
<dbReference type="InterPro" id="IPR052974">
    <property type="entry name" value="GH79_Enzymes"/>
</dbReference>
<organism evidence="4">
    <name type="scientific">Cryptococcus bacillisporus CA1280</name>
    <dbReference type="NCBI Taxonomy" id="1296109"/>
    <lineage>
        <taxon>Eukaryota</taxon>
        <taxon>Fungi</taxon>
        <taxon>Dikarya</taxon>
        <taxon>Basidiomycota</taxon>
        <taxon>Agaricomycotina</taxon>
        <taxon>Tremellomycetes</taxon>
        <taxon>Tremellales</taxon>
        <taxon>Cryptococcaceae</taxon>
        <taxon>Cryptococcus</taxon>
        <taxon>Cryptococcus gattii species complex</taxon>
    </lineage>
</organism>
<reference evidence="4" key="1">
    <citation type="submission" date="2015-01" db="EMBL/GenBank/DDBJ databases">
        <title>The Genome Sequence of Cryptococcus gattii CA1280.</title>
        <authorList>
            <consortium name="The Broad Institute Genomics Platform"/>
            <person name="Cuomo C."/>
            <person name="Litvintseva A."/>
            <person name="Chen Y."/>
            <person name="Heitman J."/>
            <person name="Sun S."/>
            <person name="Springer D."/>
            <person name="Dromer F."/>
            <person name="Young S."/>
            <person name="Zeng Q."/>
            <person name="Gargeya S."/>
            <person name="Abouelleil A."/>
            <person name="Alvarado L."/>
            <person name="Chapman S.B."/>
            <person name="Gainer-Dewar J."/>
            <person name="Goldberg J."/>
            <person name="Griggs A."/>
            <person name="Gujja S."/>
            <person name="Hansen M."/>
            <person name="Howarth C."/>
            <person name="Imamovic A."/>
            <person name="Larimer J."/>
            <person name="Murphy C."/>
            <person name="Naylor J."/>
            <person name="Pearson M."/>
            <person name="Priest M."/>
            <person name="Roberts A."/>
            <person name="Saif S."/>
            <person name="Shea T."/>
            <person name="Sykes S."/>
            <person name="Wortman J."/>
            <person name="Nusbaum C."/>
            <person name="Birren B."/>
        </authorList>
    </citation>
    <scope>NUCLEOTIDE SEQUENCE [LARGE SCALE GENOMIC DNA]</scope>
    <source>
        <strain evidence="4">CA1280</strain>
    </source>
</reference>
<dbReference type="OrthoDB" id="2796951at2759"/>
<feature type="region of interest" description="Disordered" evidence="1">
    <location>
        <begin position="621"/>
        <end position="643"/>
    </location>
</feature>
<evidence type="ECO:0000259" key="3">
    <source>
        <dbReference type="Pfam" id="PF16862"/>
    </source>
</evidence>
<dbReference type="PANTHER" id="PTHR36183">
    <property type="entry name" value="BETA-GLUCURONIDASE"/>
    <property type="match status" value="1"/>
</dbReference>
<feature type="chain" id="PRO_5002222565" evidence="2">
    <location>
        <begin position="29"/>
        <end position="665"/>
    </location>
</feature>
<dbReference type="HOGENOM" id="CLU_023945_1_0_1"/>